<keyword evidence="1" id="KW-0472">Membrane</keyword>
<organism evidence="2 3">
    <name type="scientific">Dovyalis caffra</name>
    <dbReference type="NCBI Taxonomy" id="77055"/>
    <lineage>
        <taxon>Eukaryota</taxon>
        <taxon>Viridiplantae</taxon>
        <taxon>Streptophyta</taxon>
        <taxon>Embryophyta</taxon>
        <taxon>Tracheophyta</taxon>
        <taxon>Spermatophyta</taxon>
        <taxon>Magnoliopsida</taxon>
        <taxon>eudicotyledons</taxon>
        <taxon>Gunneridae</taxon>
        <taxon>Pentapetalae</taxon>
        <taxon>rosids</taxon>
        <taxon>fabids</taxon>
        <taxon>Malpighiales</taxon>
        <taxon>Salicaceae</taxon>
        <taxon>Flacourtieae</taxon>
        <taxon>Dovyalis</taxon>
    </lineage>
</organism>
<keyword evidence="1" id="KW-0812">Transmembrane</keyword>
<sequence>MEENSVLHTIIKNFAVNVGFMMAALLMFFGIMDYKKILEEAKSPQRHASATFFVLVEAYTSFASSTPFILSDQLEGVHFRRIKEESNNIFILCFNDHSELKL</sequence>
<keyword evidence="1" id="KW-1133">Transmembrane helix</keyword>
<dbReference type="Proteomes" id="UP001314170">
    <property type="component" value="Unassembled WGS sequence"/>
</dbReference>
<gene>
    <name evidence="2" type="ORF">DCAF_LOCUS20668</name>
</gene>
<reference evidence="2 3" key="1">
    <citation type="submission" date="2024-01" db="EMBL/GenBank/DDBJ databases">
        <authorList>
            <person name="Waweru B."/>
        </authorList>
    </citation>
    <scope>NUCLEOTIDE SEQUENCE [LARGE SCALE GENOMIC DNA]</scope>
</reference>
<evidence type="ECO:0000256" key="1">
    <source>
        <dbReference type="SAM" id="Phobius"/>
    </source>
</evidence>
<dbReference type="AlphaFoldDB" id="A0AAV1SCV7"/>
<proteinExistence type="predicted"/>
<name>A0AAV1SCV7_9ROSI</name>
<evidence type="ECO:0000313" key="2">
    <source>
        <dbReference type="EMBL" id="CAK7347977.1"/>
    </source>
</evidence>
<feature type="transmembrane region" description="Helical" evidence="1">
    <location>
        <begin position="14"/>
        <end position="32"/>
    </location>
</feature>
<dbReference type="EMBL" id="CAWUPB010001173">
    <property type="protein sequence ID" value="CAK7347977.1"/>
    <property type="molecule type" value="Genomic_DNA"/>
</dbReference>
<comment type="caution">
    <text evidence="2">The sequence shown here is derived from an EMBL/GenBank/DDBJ whole genome shotgun (WGS) entry which is preliminary data.</text>
</comment>
<evidence type="ECO:0000313" key="3">
    <source>
        <dbReference type="Proteomes" id="UP001314170"/>
    </source>
</evidence>
<accession>A0AAV1SCV7</accession>
<protein>
    <submittedName>
        <fullName evidence="2">Uncharacterized protein</fullName>
    </submittedName>
</protein>
<keyword evidence="3" id="KW-1185">Reference proteome</keyword>